<dbReference type="PANTHER" id="PTHR31956:SF15">
    <property type="entry name" value="ACID PHOSPHATASE PHOA"/>
    <property type="match status" value="1"/>
</dbReference>
<dbReference type="GO" id="GO:0016788">
    <property type="term" value="F:hydrolase activity, acting on ester bonds"/>
    <property type="evidence" value="ECO:0007669"/>
    <property type="project" value="InterPro"/>
</dbReference>
<keyword evidence="4" id="KW-1185">Reference proteome</keyword>
<keyword evidence="1" id="KW-0378">Hydrolase</keyword>
<gene>
    <name evidence="3" type="ORF">DID88_006255</name>
</gene>
<feature type="chain" id="PRO_5017284179" evidence="2">
    <location>
        <begin position="21"/>
        <end position="164"/>
    </location>
</feature>
<comment type="caution">
    <text evidence="3">The sequence shown here is derived from an EMBL/GenBank/DDBJ whole genome shotgun (WGS) entry which is preliminary data.</text>
</comment>
<dbReference type="GO" id="GO:0009395">
    <property type="term" value="P:phospholipid catabolic process"/>
    <property type="evidence" value="ECO:0007669"/>
    <property type="project" value="TreeGrafter"/>
</dbReference>
<protein>
    <submittedName>
        <fullName evidence="3">Uncharacterized protein</fullName>
    </submittedName>
</protein>
<dbReference type="Proteomes" id="UP000249056">
    <property type="component" value="Unassembled WGS sequence"/>
</dbReference>
<reference evidence="3 4" key="1">
    <citation type="submission" date="2018-06" db="EMBL/GenBank/DDBJ databases">
        <title>Genome Sequence of the Brown Rot Fungal Pathogen Monilinia fructigena.</title>
        <authorList>
            <person name="Landi L."/>
            <person name="De Miccolis Angelini R.M."/>
            <person name="Pollastro S."/>
            <person name="Abate D."/>
            <person name="Faretra F."/>
            <person name="Romanazzi G."/>
        </authorList>
    </citation>
    <scope>NUCLEOTIDE SEQUENCE [LARGE SCALE GENOMIC DNA]</scope>
    <source>
        <strain evidence="3 4">Mfrg269</strain>
    </source>
</reference>
<dbReference type="OrthoDB" id="5135119at2759"/>
<dbReference type="Pfam" id="PF04185">
    <property type="entry name" value="Phosphoesterase"/>
    <property type="match status" value="1"/>
</dbReference>
<evidence type="ECO:0000313" key="3">
    <source>
        <dbReference type="EMBL" id="RAL66565.1"/>
    </source>
</evidence>
<keyword evidence="2" id="KW-0732">Signal</keyword>
<proteinExistence type="predicted"/>
<name>A0A395J249_9HELO</name>
<dbReference type="EMBL" id="QKRW01000006">
    <property type="protein sequence ID" value="RAL66565.1"/>
    <property type="molecule type" value="Genomic_DNA"/>
</dbReference>
<dbReference type="AlphaFoldDB" id="A0A395J249"/>
<dbReference type="PANTHER" id="PTHR31956">
    <property type="entry name" value="NON-SPECIFIC PHOSPHOLIPASE C4-RELATED"/>
    <property type="match status" value="1"/>
</dbReference>
<evidence type="ECO:0000313" key="4">
    <source>
        <dbReference type="Proteomes" id="UP000249056"/>
    </source>
</evidence>
<sequence>MVSMKKCVITLLALSTEALAKKKPVSTSATVASPASPTSSDYADVIAAQAIANTSSPNTNYETALADRIKLQNLFAEKGITLDKYLAVTHPSQPNYLAAVGGDYFGLDGDPFIEIPNNVSSIVDLLEDKGISWGLYQEDMPYTGYQGFEWRNQENGANAYVRKT</sequence>
<evidence type="ECO:0000256" key="1">
    <source>
        <dbReference type="ARBA" id="ARBA00022801"/>
    </source>
</evidence>
<dbReference type="InterPro" id="IPR007312">
    <property type="entry name" value="Phosphoesterase"/>
</dbReference>
<organism evidence="3 4">
    <name type="scientific">Monilinia fructigena</name>
    <dbReference type="NCBI Taxonomy" id="38457"/>
    <lineage>
        <taxon>Eukaryota</taxon>
        <taxon>Fungi</taxon>
        <taxon>Dikarya</taxon>
        <taxon>Ascomycota</taxon>
        <taxon>Pezizomycotina</taxon>
        <taxon>Leotiomycetes</taxon>
        <taxon>Helotiales</taxon>
        <taxon>Sclerotiniaceae</taxon>
        <taxon>Monilinia</taxon>
    </lineage>
</organism>
<feature type="signal peptide" evidence="2">
    <location>
        <begin position="1"/>
        <end position="20"/>
    </location>
</feature>
<evidence type="ECO:0000256" key="2">
    <source>
        <dbReference type="SAM" id="SignalP"/>
    </source>
</evidence>
<accession>A0A395J249</accession>